<dbReference type="PANTHER" id="PTHR12801">
    <property type="entry name" value="RNA EXONUCLEASE REXO1 / RECO3 FAMILY MEMBER-RELATED"/>
    <property type="match status" value="1"/>
</dbReference>
<evidence type="ECO:0000313" key="7">
    <source>
        <dbReference type="EMBL" id="KAF2140603.1"/>
    </source>
</evidence>
<dbReference type="AlphaFoldDB" id="A0A6A6BB64"/>
<evidence type="ECO:0000256" key="4">
    <source>
        <dbReference type="ARBA" id="ARBA00022839"/>
    </source>
</evidence>
<dbReference type="GeneID" id="54298206"/>
<evidence type="ECO:0000256" key="3">
    <source>
        <dbReference type="ARBA" id="ARBA00022801"/>
    </source>
</evidence>
<dbReference type="InterPro" id="IPR034922">
    <property type="entry name" value="REX1-like_exo"/>
</dbReference>
<dbReference type="InterPro" id="IPR047021">
    <property type="entry name" value="REXO1/3/4-like"/>
</dbReference>
<dbReference type="CDD" id="cd06145">
    <property type="entry name" value="REX1_like"/>
    <property type="match status" value="1"/>
</dbReference>
<dbReference type="RefSeq" id="XP_033396316.1">
    <property type="nucleotide sequence ID" value="XM_033540710.1"/>
</dbReference>
<feature type="domain" description="Exonuclease" evidence="6">
    <location>
        <begin position="185"/>
        <end position="372"/>
    </location>
</feature>
<keyword evidence="2" id="KW-0540">Nuclease</keyword>
<evidence type="ECO:0000256" key="5">
    <source>
        <dbReference type="SAM" id="MobiDB-lite"/>
    </source>
</evidence>
<dbReference type="InterPro" id="IPR036397">
    <property type="entry name" value="RNaseH_sf"/>
</dbReference>
<accession>A0A6A6BB64</accession>
<proteinExistence type="inferred from homology"/>
<dbReference type="Proteomes" id="UP000799438">
    <property type="component" value="Unassembled WGS sequence"/>
</dbReference>
<organism evidence="7 8">
    <name type="scientific">Aplosporella prunicola CBS 121167</name>
    <dbReference type="NCBI Taxonomy" id="1176127"/>
    <lineage>
        <taxon>Eukaryota</taxon>
        <taxon>Fungi</taxon>
        <taxon>Dikarya</taxon>
        <taxon>Ascomycota</taxon>
        <taxon>Pezizomycotina</taxon>
        <taxon>Dothideomycetes</taxon>
        <taxon>Dothideomycetes incertae sedis</taxon>
        <taxon>Botryosphaeriales</taxon>
        <taxon>Aplosporellaceae</taxon>
        <taxon>Aplosporella</taxon>
    </lineage>
</organism>
<feature type="compositionally biased region" description="Pro residues" evidence="5">
    <location>
        <begin position="20"/>
        <end position="33"/>
    </location>
</feature>
<dbReference type="InterPro" id="IPR013520">
    <property type="entry name" value="Ribonucl_H"/>
</dbReference>
<feature type="region of interest" description="Disordered" evidence="5">
    <location>
        <begin position="390"/>
        <end position="436"/>
    </location>
</feature>
<evidence type="ECO:0000256" key="1">
    <source>
        <dbReference type="ARBA" id="ARBA00006357"/>
    </source>
</evidence>
<name>A0A6A6BB64_9PEZI</name>
<dbReference type="PANTHER" id="PTHR12801:SF112">
    <property type="entry name" value="RNA EXONUCLEASE 3"/>
    <property type="match status" value="1"/>
</dbReference>
<evidence type="ECO:0000259" key="6">
    <source>
        <dbReference type="SMART" id="SM00479"/>
    </source>
</evidence>
<feature type="compositionally biased region" description="Acidic residues" evidence="5">
    <location>
        <begin position="425"/>
        <end position="436"/>
    </location>
</feature>
<gene>
    <name evidence="7" type="ORF">K452DRAFT_288694</name>
</gene>
<keyword evidence="8" id="KW-1185">Reference proteome</keyword>
<dbReference type="OrthoDB" id="3996471at2759"/>
<dbReference type="InterPro" id="IPR012337">
    <property type="entry name" value="RNaseH-like_sf"/>
</dbReference>
<dbReference type="GO" id="GO:0003676">
    <property type="term" value="F:nucleic acid binding"/>
    <property type="evidence" value="ECO:0007669"/>
    <property type="project" value="InterPro"/>
</dbReference>
<dbReference type="GO" id="GO:0004527">
    <property type="term" value="F:exonuclease activity"/>
    <property type="evidence" value="ECO:0007669"/>
    <property type="project" value="UniProtKB-KW"/>
</dbReference>
<dbReference type="SMART" id="SM00479">
    <property type="entry name" value="EXOIII"/>
    <property type="match status" value="1"/>
</dbReference>
<feature type="region of interest" description="Disordered" evidence="5">
    <location>
        <begin position="1"/>
        <end position="37"/>
    </location>
</feature>
<reference evidence="7" key="1">
    <citation type="journal article" date="2020" name="Stud. Mycol.">
        <title>101 Dothideomycetes genomes: a test case for predicting lifestyles and emergence of pathogens.</title>
        <authorList>
            <person name="Haridas S."/>
            <person name="Albert R."/>
            <person name="Binder M."/>
            <person name="Bloem J."/>
            <person name="Labutti K."/>
            <person name="Salamov A."/>
            <person name="Andreopoulos B."/>
            <person name="Baker S."/>
            <person name="Barry K."/>
            <person name="Bills G."/>
            <person name="Bluhm B."/>
            <person name="Cannon C."/>
            <person name="Castanera R."/>
            <person name="Culley D."/>
            <person name="Daum C."/>
            <person name="Ezra D."/>
            <person name="Gonzalez J."/>
            <person name="Henrissat B."/>
            <person name="Kuo A."/>
            <person name="Liang C."/>
            <person name="Lipzen A."/>
            <person name="Lutzoni F."/>
            <person name="Magnuson J."/>
            <person name="Mondo S."/>
            <person name="Nolan M."/>
            <person name="Ohm R."/>
            <person name="Pangilinan J."/>
            <person name="Park H.-J."/>
            <person name="Ramirez L."/>
            <person name="Alfaro M."/>
            <person name="Sun H."/>
            <person name="Tritt A."/>
            <person name="Yoshinaga Y."/>
            <person name="Zwiers L.-H."/>
            <person name="Turgeon B."/>
            <person name="Goodwin S."/>
            <person name="Spatafora J."/>
            <person name="Crous P."/>
            <person name="Grigoriev I."/>
        </authorList>
    </citation>
    <scope>NUCLEOTIDE SEQUENCE</scope>
    <source>
        <strain evidence="7">CBS 121167</strain>
    </source>
</reference>
<protein>
    <recommendedName>
        <fullName evidence="6">Exonuclease domain-containing protein</fullName>
    </recommendedName>
</protein>
<dbReference type="SUPFAM" id="SSF53098">
    <property type="entry name" value="Ribonuclease H-like"/>
    <property type="match status" value="1"/>
</dbReference>
<dbReference type="EMBL" id="ML995489">
    <property type="protein sequence ID" value="KAF2140603.1"/>
    <property type="molecule type" value="Genomic_DNA"/>
</dbReference>
<dbReference type="GO" id="GO:0005634">
    <property type="term" value="C:nucleus"/>
    <property type="evidence" value="ECO:0007669"/>
    <property type="project" value="TreeGrafter"/>
</dbReference>
<keyword evidence="3" id="KW-0378">Hydrolase</keyword>
<comment type="similarity">
    <text evidence="1">Belongs to the REXO1/REXO3 family.</text>
</comment>
<evidence type="ECO:0000256" key="2">
    <source>
        <dbReference type="ARBA" id="ARBA00022722"/>
    </source>
</evidence>
<sequence length="436" mass="47355">MKVDDWKAHVTSLQAAQSGMPPPPKEAPPPPPLDTGLTPKQEMMLLSHLITPQKGLEKFGYVTSVPSEAEIEQAKAGNAASDGWEKCDRCSTRFQVFPDRREDGALTSGKQCAYHWGKLLRPAYKKTEAITGRAEPTYTCCHELGGSPGCTVKDTHVFKISEAKRLAMVLPFISTPPNPKARKDQAVSFDCEMGYTVYGFELIRLTATSWPDGAPLIDVLVRPLGAVLDLNTRFSGVSPELFFNALDYDAKDSLSSSHAGAGDAEKPTLRIVSSPVRARDLLLSHISPETPLIGHGIENDLNTVRLVHPAIVDTTALYPHPRGLPFRLSLRHLTKQMLSREIQTAGAAGHDSLEDARATGDLVRVKVGKEWRKLKHDGWTVIEEGFCPPVPPGSGGVPKPADLPTLGSAVLGKTLKKRKRTQTEGADDEAEDSPGR</sequence>
<evidence type="ECO:0000313" key="8">
    <source>
        <dbReference type="Proteomes" id="UP000799438"/>
    </source>
</evidence>
<keyword evidence="4" id="KW-0269">Exonuclease</keyword>
<dbReference type="Gene3D" id="3.30.420.10">
    <property type="entry name" value="Ribonuclease H-like superfamily/Ribonuclease H"/>
    <property type="match status" value="1"/>
</dbReference>